<comment type="caution">
    <text evidence="4">The sequence shown here is derived from an EMBL/GenBank/DDBJ whole genome shotgun (WGS) entry which is preliminary data.</text>
</comment>
<dbReference type="InterPro" id="IPR029030">
    <property type="entry name" value="Caspase-like_dom_sf"/>
</dbReference>
<sequence length="563" mass="62006">MSFPSAALRRSLLSRLALAVSLSAVFPAFAADAVTPDGGVYRGDMRNGKLHGQGRIEWRNGAYHEGGFADGLSHGAGVAAGASGWRYEGGFDNGLMHGRGRMRFADGSEYEGEFRADEFEGRGRYTRPDGEVYEGEFRKGRFHGEGRLEMADGRIYMGRFEDDEPAGKMRVIYGERHYEGGVADWQPNGPGRFTDAQGNVFEGTFAAGILTGKGTASMKDGARYEGDFENWRFHGQGVYRSADGDEYLGAFAWGLYDGEGTMVYARPRPDGRLRDSGIWRRGKLHDAAAEALKQRNVETVLYNQPAVLQQHLQALRTQDPARIDLYLLAVAGDGREEVFRREVEFVRGQFDRDFGTAGRSLALVNSRSSVDAVPLATQTSLRQALRALAERMDVEQDILFLFLTSHGSESHELTFKLNGIDLPDLPAAALGEMLRDSGIRWKVVLVSACYSGGFVDALADEGTLVMTSARHDRTSFGCADDNDFTYFGRAYFKESLKPSASFVDAFDQARGLVEAWEREDLAGVQGAGGKGDELAEEEHSRPVIVAPAPIREQLRRWKAQPAK</sequence>
<feature type="domain" description="Caspase family p20" evidence="3">
    <location>
        <begin position="377"/>
        <end position="449"/>
    </location>
</feature>
<keyword evidence="1" id="KW-0677">Repeat</keyword>
<keyword evidence="2" id="KW-0732">Signal</keyword>
<dbReference type="eggNOG" id="COG4642">
    <property type="taxonomic scope" value="Bacteria"/>
</dbReference>
<keyword evidence="5" id="KW-1185">Reference proteome</keyword>
<gene>
    <name evidence="4" type="ORF">C666_09700</name>
</gene>
<protein>
    <recommendedName>
        <fullName evidence="3">Caspase family p20 domain-containing protein</fullName>
    </recommendedName>
</protein>
<dbReference type="STRING" id="1123367.GCA_000621305_01243"/>
<feature type="signal peptide" evidence="2">
    <location>
        <begin position="1"/>
        <end position="30"/>
    </location>
</feature>
<reference evidence="4 5" key="1">
    <citation type="submission" date="2012-09" db="EMBL/GenBank/DDBJ databases">
        <title>Draft Genome Sequences of 6 Strains from Genus Thauera.</title>
        <authorList>
            <person name="Liu B."/>
            <person name="Shapleigh J.P."/>
            <person name="Frostegard A.H."/>
        </authorList>
    </citation>
    <scope>NUCLEOTIDE SEQUENCE [LARGE SCALE GENOMIC DNA]</scope>
    <source>
        <strain evidence="5">47Lol / DSM 12138</strain>
    </source>
</reference>
<dbReference type="PROSITE" id="PS50208">
    <property type="entry name" value="CASPASE_P20"/>
    <property type="match status" value="1"/>
</dbReference>
<evidence type="ECO:0000256" key="1">
    <source>
        <dbReference type="ARBA" id="ARBA00022737"/>
    </source>
</evidence>
<dbReference type="SUPFAM" id="SSF82185">
    <property type="entry name" value="Histone H3 K4-specific methyltransferase SET7/9 N-terminal domain"/>
    <property type="match status" value="2"/>
</dbReference>
<evidence type="ECO:0000313" key="5">
    <source>
        <dbReference type="Proteomes" id="UP000013232"/>
    </source>
</evidence>
<dbReference type="PANTHER" id="PTHR43215">
    <property type="entry name" value="RADIAL SPOKE HEAD 1 HOMOLOG"/>
    <property type="match status" value="1"/>
</dbReference>
<evidence type="ECO:0000256" key="2">
    <source>
        <dbReference type="SAM" id="SignalP"/>
    </source>
</evidence>
<dbReference type="Gene3D" id="3.40.50.1460">
    <property type="match status" value="1"/>
</dbReference>
<evidence type="ECO:0000259" key="3">
    <source>
        <dbReference type="PROSITE" id="PS50208"/>
    </source>
</evidence>
<proteinExistence type="predicted"/>
<dbReference type="GO" id="GO:0004197">
    <property type="term" value="F:cysteine-type endopeptidase activity"/>
    <property type="evidence" value="ECO:0007669"/>
    <property type="project" value="InterPro"/>
</dbReference>
<name>N6Z0C2_THAL4</name>
<dbReference type="InterPro" id="IPR001309">
    <property type="entry name" value="Pept_C14_p20"/>
</dbReference>
<dbReference type="Proteomes" id="UP000013232">
    <property type="component" value="Unassembled WGS sequence"/>
</dbReference>
<dbReference type="PANTHER" id="PTHR43215:SF14">
    <property type="entry name" value="RADIAL SPOKE HEAD 1 HOMOLOG"/>
    <property type="match status" value="1"/>
</dbReference>
<evidence type="ECO:0000313" key="4">
    <source>
        <dbReference type="EMBL" id="ENO88072.1"/>
    </source>
</evidence>
<dbReference type="EMBL" id="AMXE01000030">
    <property type="protein sequence ID" value="ENO88072.1"/>
    <property type="molecule type" value="Genomic_DNA"/>
</dbReference>
<dbReference type="Gene3D" id="2.20.110.10">
    <property type="entry name" value="Histone H3 K4-specific methyltransferase SET7/9 N-terminal domain"/>
    <property type="match status" value="4"/>
</dbReference>
<accession>N6Z0C2</accession>
<dbReference type="Pfam" id="PF01650">
    <property type="entry name" value="Peptidase_C13"/>
    <property type="match status" value="1"/>
</dbReference>
<dbReference type="InterPro" id="IPR003409">
    <property type="entry name" value="MORN"/>
</dbReference>
<dbReference type="AlphaFoldDB" id="N6Z0C2"/>
<dbReference type="InterPro" id="IPR001096">
    <property type="entry name" value="Peptidase_C13"/>
</dbReference>
<feature type="chain" id="PRO_5004128647" description="Caspase family p20 domain-containing protein" evidence="2">
    <location>
        <begin position="31"/>
        <end position="563"/>
    </location>
</feature>
<dbReference type="SUPFAM" id="SSF52129">
    <property type="entry name" value="Caspase-like"/>
    <property type="match status" value="1"/>
</dbReference>
<dbReference type="GO" id="GO:0006508">
    <property type="term" value="P:proteolysis"/>
    <property type="evidence" value="ECO:0007669"/>
    <property type="project" value="InterPro"/>
</dbReference>
<dbReference type="SMART" id="SM00698">
    <property type="entry name" value="MORN"/>
    <property type="match status" value="6"/>
</dbReference>
<dbReference type="Pfam" id="PF02493">
    <property type="entry name" value="MORN"/>
    <property type="match status" value="8"/>
</dbReference>
<dbReference type="RefSeq" id="WP_004337721.1">
    <property type="nucleotide sequence ID" value="NZ_AMXE01000030.1"/>
</dbReference>
<organism evidence="4 5">
    <name type="scientific">Thauera linaloolentis (strain DSM 12138 / JCM 21573 / CCUG 41526 / CIP 105981 / IAM 15112 / NBRC 102519 / 47Lol)</name>
    <dbReference type="NCBI Taxonomy" id="1123367"/>
    <lineage>
        <taxon>Bacteria</taxon>
        <taxon>Pseudomonadati</taxon>
        <taxon>Pseudomonadota</taxon>
        <taxon>Betaproteobacteria</taxon>
        <taxon>Rhodocyclales</taxon>
        <taxon>Zoogloeaceae</taxon>
        <taxon>Thauera</taxon>
    </lineage>
</organism>